<dbReference type="GO" id="GO:0005886">
    <property type="term" value="C:plasma membrane"/>
    <property type="evidence" value="ECO:0007669"/>
    <property type="project" value="Ensembl"/>
</dbReference>
<keyword evidence="10" id="KW-1133">Transmembrane helix</keyword>
<feature type="transmembrane region" description="Helical" evidence="10">
    <location>
        <begin position="175"/>
        <end position="197"/>
    </location>
</feature>
<keyword evidence="15" id="KW-1185">Reference proteome</keyword>
<feature type="domain" description="Death" evidence="12">
    <location>
        <begin position="330"/>
        <end position="396"/>
    </location>
</feature>
<protein>
    <submittedName>
        <fullName evidence="14">Hematopoietic death receptor</fullName>
    </submittedName>
</protein>
<dbReference type="InterPro" id="IPR011029">
    <property type="entry name" value="DEATH-like_dom_sf"/>
</dbReference>
<keyword evidence="7" id="KW-0675">Receptor</keyword>
<dbReference type="FunFam" id="2.10.50.10:FF:000004">
    <property type="entry name" value="Tumor necrosis factor receptor superfamily member 6"/>
    <property type="match status" value="1"/>
</dbReference>
<evidence type="ECO:0000256" key="7">
    <source>
        <dbReference type="ARBA" id="ARBA00023170"/>
    </source>
</evidence>
<evidence type="ECO:0000259" key="12">
    <source>
        <dbReference type="PROSITE" id="PS50017"/>
    </source>
</evidence>
<dbReference type="InParanoid" id="A0A7N8X4U0"/>
<dbReference type="GO" id="GO:0043065">
    <property type="term" value="P:positive regulation of apoptotic process"/>
    <property type="evidence" value="ECO:0007669"/>
    <property type="project" value="Ensembl"/>
</dbReference>
<comment type="subcellular location">
    <subcellularLocation>
        <location evidence="1">Membrane</location>
    </subcellularLocation>
</comment>
<feature type="domain" description="TNFR-Cys" evidence="13">
    <location>
        <begin position="79"/>
        <end position="119"/>
    </location>
</feature>
<feature type="repeat" description="TNFR-Cys" evidence="9">
    <location>
        <begin position="79"/>
        <end position="119"/>
    </location>
</feature>
<keyword evidence="10" id="KW-0812">Transmembrane</keyword>
<feature type="chain" id="PRO_5031212731" evidence="11">
    <location>
        <begin position="24"/>
        <end position="406"/>
    </location>
</feature>
<evidence type="ECO:0000256" key="1">
    <source>
        <dbReference type="ARBA" id="ARBA00004370"/>
    </source>
</evidence>
<dbReference type="CDD" id="cd10580">
    <property type="entry name" value="TNFRSF10"/>
    <property type="match status" value="1"/>
</dbReference>
<evidence type="ECO:0000256" key="9">
    <source>
        <dbReference type="PROSITE-ProRule" id="PRU00206"/>
    </source>
</evidence>
<sequence>MKSMFKLLASLLVIFISLKLAGAFPRTGLGLGGRRMQRDVSCRDNLEYVHGNICCLNCPAGTHMKLPCSRQGEKGQCEECAYGMYTEHSNGLKQCFKCTQCRSDQEIVKPCTPTQNTECQCKSGTFCAPDQACEVCLKCSRCGKDEKIVRNCIATTNTECKKIQPISTFDSVNTAVIVSLVVILPFIVAIVFWICWIRKRRATDAQRSLHGEMKEQHYTGRCPTVERKVGESQRSSYSNWPLVRPKPPPGVEDERKVLCESLSSSASNSQHSLTGLPCAAFHAPPPQASPVVPRQLDREHEQFPDLSPVNGEESLRNCFEHFEQLDVDYFKRFFRRLGISDNMIKSKEPLPYDDRIHELLNYWVEKKGKEASLNDLLKVLLDLNQRRTAEMVKENAVQFGHYICEA</sequence>
<accession>A0A7N8X4U0</accession>
<keyword evidence="8" id="KW-0325">Glycoprotein</keyword>
<dbReference type="GO" id="GO:0009986">
    <property type="term" value="C:cell surface"/>
    <property type="evidence" value="ECO:0007669"/>
    <property type="project" value="TreeGrafter"/>
</dbReference>
<dbReference type="Pfam" id="PF00020">
    <property type="entry name" value="TNFR_c6"/>
    <property type="match status" value="2"/>
</dbReference>
<feature type="disulfide bond" evidence="9">
    <location>
        <begin position="139"/>
        <end position="152"/>
    </location>
</feature>
<evidence type="ECO:0000256" key="11">
    <source>
        <dbReference type="SAM" id="SignalP"/>
    </source>
</evidence>
<keyword evidence="4" id="KW-0677">Repeat</keyword>
<dbReference type="Ensembl" id="ENSMAMT00000050210.1">
    <property type="protein sequence ID" value="ENSMAMP00000047158.1"/>
    <property type="gene ID" value="ENSMAMG00000026601.1"/>
</dbReference>
<dbReference type="GO" id="GO:0036462">
    <property type="term" value="P:TRAIL-activated apoptotic signaling pathway"/>
    <property type="evidence" value="ECO:0007669"/>
    <property type="project" value="TreeGrafter"/>
</dbReference>
<dbReference type="InterPro" id="IPR052491">
    <property type="entry name" value="TNFRSF10"/>
</dbReference>
<dbReference type="InterPro" id="IPR001368">
    <property type="entry name" value="TNFR/NGFR_Cys_rich_reg"/>
</dbReference>
<evidence type="ECO:0000256" key="3">
    <source>
        <dbReference type="ARBA" id="ARBA00022729"/>
    </source>
</evidence>
<evidence type="ECO:0000256" key="8">
    <source>
        <dbReference type="ARBA" id="ARBA00023180"/>
    </source>
</evidence>
<dbReference type="PROSITE" id="PS00652">
    <property type="entry name" value="TNFR_NGFR_1"/>
    <property type="match status" value="1"/>
</dbReference>
<feature type="disulfide bond" evidence="9">
    <location>
        <begin position="98"/>
        <end position="111"/>
    </location>
</feature>
<dbReference type="InterPro" id="IPR034024">
    <property type="entry name" value="TNFRSF10_N"/>
</dbReference>
<organism evidence="14 15">
    <name type="scientific">Mastacembelus armatus</name>
    <name type="common">zig-zag eel</name>
    <dbReference type="NCBI Taxonomy" id="205130"/>
    <lineage>
        <taxon>Eukaryota</taxon>
        <taxon>Metazoa</taxon>
        <taxon>Chordata</taxon>
        <taxon>Craniata</taxon>
        <taxon>Vertebrata</taxon>
        <taxon>Euteleostomi</taxon>
        <taxon>Actinopterygii</taxon>
        <taxon>Neopterygii</taxon>
        <taxon>Teleostei</taxon>
        <taxon>Neoteleostei</taxon>
        <taxon>Acanthomorphata</taxon>
        <taxon>Anabantaria</taxon>
        <taxon>Synbranchiformes</taxon>
        <taxon>Mastacembelidae</taxon>
        <taxon>Mastacembelus</taxon>
    </lineage>
</organism>
<feature type="disulfide bond" evidence="9">
    <location>
        <begin position="142"/>
        <end position="160"/>
    </location>
</feature>
<feature type="disulfide bond" evidence="9">
    <location>
        <begin position="121"/>
        <end position="136"/>
    </location>
</feature>
<feature type="domain" description="TNFR-Cys" evidence="13">
    <location>
        <begin position="120"/>
        <end position="160"/>
    </location>
</feature>
<dbReference type="PROSITE" id="PS50050">
    <property type="entry name" value="TNFR_NGFR_2"/>
    <property type="match status" value="2"/>
</dbReference>
<feature type="disulfide bond" evidence="9">
    <location>
        <begin position="101"/>
        <end position="119"/>
    </location>
</feature>
<dbReference type="GeneTree" id="ENSGT00940000165531"/>
<dbReference type="SUPFAM" id="SSF47986">
    <property type="entry name" value="DEATH domain"/>
    <property type="match status" value="1"/>
</dbReference>
<keyword evidence="2" id="KW-0053">Apoptosis</keyword>
<dbReference type="RefSeq" id="XP_026178111.1">
    <property type="nucleotide sequence ID" value="XM_026322326.1"/>
</dbReference>
<keyword evidence="6 9" id="KW-1015">Disulfide bond</keyword>
<evidence type="ECO:0000313" key="14">
    <source>
        <dbReference type="Ensembl" id="ENSMAMP00000047158.1"/>
    </source>
</evidence>
<dbReference type="AlphaFoldDB" id="A0A7N8X4U0"/>
<feature type="disulfide bond" evidence="9">
    <location>
        <begin position="80"/>
        <end position="95"/>
    </location>
</feature>
<dbReference type="GeneID" id="113139253"/>
<dbReference type="InterPro" id="IPR000488">
    <property type="entry name" value="Death_dom"/>
</dbReference>
<evidence type="ECO:0000259" key="13">
    <source>
        <dbReference type="PROSITE" id="PS50050"/>
    </source>
</evidence>
<dbReference type="PANTHER" id="PTHR46330">
    <property type="entry name" value="TUMOR NECROSIS FACTOR RECEPTOR SUPERFAMILY MEMBER 10B"/>
    <property type="match status" value="1"/>
</dbReference>
<dbReference type="Gene3D" id="2.10.50.10">
    <property type="entry name" value="Tumor Necrosis Factor Receptor, subunit A, domain 2"/>
    <property type="match status" value="2"/>
</dbReference>
<keyword evidence="5 10" id="KW-0472">Membrane</keyword>
<feature type="repeat" description="TNFR-Cys" evidence="9">
    <location>
        <begin position="120"/>
        <end position="160"/>
    </location>
</feature>
<dbReference type="SMART" id="SM00208">
    <property type="entry name" value="TNFR"/>
    <property type="match status" value="3"/>
</dbReference>
<dbReference type="SUPFAM" id="SSF57586">
    <property type="entry name" value="TNF receptor-like"/>
    <property type="match status" value="2"/>
</dbReference>
<dbReference type="Gene3D" id="1.10.533.10">
    <property type="entry name" value="Death Domain, Fas"/>
    <property type="match status" value="1"/>
</dbReference>
<keyword evidence="3 11" id="KW-0732">Signal</keyword>
<dbReference type="Pfam" id="PF00531">
    <property type="entry name" value="Death"/>
    <property type="match status" value="1"/>
</dbReference>
<dbReference type="GO" id="GO:0004888">
    <property type="term" value="F:transmembrane signaling receptor activity"/>
    <property type="evidence" value="ECO:0007669"/>
    <property type="project" value="UniProtKB-ARBA"/>
</dbReference>
<dbReference type="PROSITE" id="PS50017">
    <property type="entry name" value="DEATH_DOMAIN"/>
    <property type="match status" value="1"/>
</dbReference>
<evidence type="ECO:0000256" key="10">
    <source>
        <dbReference type="SAM" id="Phobius"/>
    </source>
</evidence>
<feature type="signal peptide" evidence="11">
    <location>
        <begin position="1"/>
        <end position="23"/>
    </location>
</feature>
<dbReference type="Proteomes" id="UP000261640">
    <property type="component" value="Unplaced"/>
</dbReference>
<name>A0A7N8X4U0_9TELE</name>
<evidence type="ECO:0000256" key="6">
    <source>
        <dbReference type="ARBA" id="ARBA00023157"/>
    </source>
</evidence>
<evidence type="ECO:0000313" key="15">
    <source>
        <dbReference type="Proteomes" id="UP000261640"/>
    </source>
</evidence>
<evidence type="ECO:0000256" key="4">
    <source>
        <dbReference type="ARBA" id="ARBA00022737"/>
    </source>
</evidence>
<reference evidence="14" key="1">
    <citation type="submission" date="2025-08" db="UniProtKB">
        <authorList>
            <consortium name="Ensembl"/>
        </authorList>
    </citation>
    <scope>IDENTIFICATION</scope>
</reference>
<evidence type="ECO:0000256" key="5">
    <source>
        <dbReference type="ARBA" id="ARBA00023136"/>
    </source>
</evidence>
<proteinExistence type="predicted"/>
<evidence type="ECO:0000256" key="2">
    <source>
        <dbReference type="ARBA" id="ARBA00022703"/>
    </source>
</evidence>
<reference evidence="14" key="2">
    <citation type="submission" date="2025-09" db="UniProtKB">
        <authorList>
            <consortium name="Ensembl"/>
        </authorList>
    </citation>
    <scope>IDENTIFICATION</scope>
</reference>
<dbReference type="PANTHER" id="PTHR46330:SF6">
    <property type="entry name" value="HEMATOPOIETIC DEATH RECEPTOR-RELATED"/>
    <property type="match status" value="1"/>
</dbReference>